<organism evidence="12 14">
    <name type="scientific">Rotaria sordida</name>
    <dbReference type="NCBI Taxonomy" id="392033"/>
    <lineage>
        <taxon>Eukaryota</taxon>
        <taxon>Metazoa</taxon>
        <taxon>Spiralia</taxon>
        <taxon>Gnathifera</taxon>
        <taxon>Rotifera</taxon>
        <taxon>Eurotatoria</taxon>
        <taxon>Bdelloidea</taxon>
        <taxon>Philodinida</taxon>
        <taxon>Philodinidae</taxon>
        <taxon>Rotaria</taxon>
    </lineage>
</organism>
<reference evidence="12" key="1">
    <citation type="submission" date="2021-02" db="EMBL/GenBank/DDBJ databases">
        <authorList>
            <person name="Nowell W R."/>
        </authorList>
    </citation>
    <scope>NUCLEOTIDE SEQUENCE</scope>
</reference>
<keyword evidence="7" id="KW-0067">ATP-binding</keyword>
<dbReference type="EMBL" id="CAJOAX010007351">
    <property type="protein sequence ID" value="CAF4007343.1"/>
    <property type="molecule type" value="Genomic_DNA"/>
</dbReference>
<feature type="compositionally biased region" description="Polar residues" evidence="10">
    <location>
        <begin position="56"/>
        <end position="65"/>
    </location>
</feature>
<comment type="similarity">
    <text evidence="1">Belongs to the protein kinase superfamily. STE Ser/Thr protein kinase family. STE20 subfamily.</text>
</comment>
<evidence type="ECO:0000256" key="4">
    <source>
        <dbReference type="ARBA" id="ARBA00022679"/>
    </source>
</evidence>
<evidence type="ECO:0000256" key="9">
    <source>
        <dbReference type="ARBA" id="ARBA00048679"/>
    </source>
</evidence>
<evidence type="ECO:0000256" key="1">
    <source>
        <dbReference type="ARBA" id="ARBA00008874"/>
    </source>
</evidence>
<evidence type="ECO:0000256" key="2">
    <source>
        <dbReference type="ARBA" id="ARBA00012513"/>
    </source>
</evidence>
<dbReference type="InterPro" id="IPR033923">
    <property type="entry name" value="PAK_BD"/>
</dbReference>
<dbReference type="Proteomes" id="UP000663882">
    <property type="component" value="Unassembled WGS sequence"/>
</dbReference>
<proteinExistence type="inferred from homology"/>
<gene>
    <name evidence="13" type="ORF">OTI717_LOCUS29350</name>
    <name evidence="12" type="ORF">RFH988_LOCUS4816</name>
</gene>
<feature type="region of interest" description="Disordered" evidence="10">
    <location>
        <begin position="1"/>
        <end position="66"/>
    </location>
</feature>
<keyword evidence="3" id="KW-0723">Serine/threonine-protein kinase</keyword>
<evidence type="ECO:0000256" key="5">
    <source>
        <dbReference type="ARBA" id="ARBA00022741"/>
    </source>
</evidence>
<evidence type="ECO:0000256" key="7">
    <source>
        <dbReference type="ARBA" id="ARBA00022840"/>
    </source>
</evidence>
<feature type="compositionally biased region" description="Polar residues" evidence="10">
    <location>
        <begin position="154"/>
        <end position="166"/>
    </location>
</feature>
<evidence type="ECO:0000313" key="13">
    <source>
        <dbReference type="EMBL" id="CAF4007343.1"/>
    </source>
</evidence>
<dbReference type="Pfam" id="PF00786">
    <property type="entry name" value="PBD"/>
    <property type="match status" value="1"/>
</dbReference>
<dbReference type="Proteomes" id="UP000663823">
    <property type="component" value="Unassembled WGS sequence"/>
</dbReference>
<evidence type="ECO:0000313" key="14">
    <source>
        <dbReference type="Proteomes" id="UP000663882"/>
    </source>
</evidence>
<keyword evidence="5" id="KW-0547">Nucleotide-binding</keyword>
<dbReference type="EMBL" id="CAJNOO010000130">
    <property type="protein sequence ID" value="CAF0818517.1"/>
    <property type="molecule type" value="Genomic_DNA"/>
</dbReference>
<evidence type="ECO:0000259" key="11">
    <source>
        <dbReference type="PROSITE" id="PS50108"/>
    </source>
</evidence>
<evidence type="ECO:0000256" key="10">
    <source>
        <dbReference type="SAM" id="MobiDB-lite"/>
    </source>
</evidence>
<dbReference type="GO" id="GO:0004674">
    <property type="term" value="F:protein serine/threonine kinase activity"/>
    <property type="evidence" value="ECO:0007669"/>
    <property type="project" value="UniProtKB-KW"/>
</dbReference>
<comment type="catalytic activity">
    <reaction evidence="9">
        <text>L-seryl-[protein] + ATP = O-phospho-L-seryl-[protein] + ADP + H(+)</text>
        <dbReference type="Rhea" id="RHEA:17989"/>
        <dbReference type="Rhea" id="RHEA-COMP:9863"/>
        <dbReference type="Rhea" id="RHEA-COMP:11604"/>
        <dbReference type="ChEBI" id="CHEBI:15378"/>
        <dbReference type="ChEBI" id="CHEBI:29999"/>
        <dbReference type="ChEBI" id="CHEBI:30616"/>
        <dbReference type="ChEBI" id="CHEBI:83421"/>
        <dbReference type="ChEBI" id="CHEBI:456216"/>
        <dbReference type="EC" id="2.7.11.1"/>
    </reaction>
</comment>
<evidence type="ECO:0000256" key="3">
    <source>
        <dbReference type="ARBA" id="ARBA00022527"/>
    </source>
</evidence>
<keyword evidence="6" id="KW-0418">Kinase</keyword>
<dbReference type="InterPro" id="IPR000095">
    <property type="entry name" value="CRIB_dom"/>
</dbReference>
<dbReference type="CDD" id="cd01093">
    <property type="entry name" value="CRIB_PAK_like"/>
    <property type="match status" value="1"/>
</dbReference>
<dbReference type="SMART" id="SM00285">
    <property type="entry name" value="PBD"/>
    <property type="match status" value="1"/>
</dbReference>
<evidence type="ECO:0000313" key="12">
    <source>
        <dbReference type="EMBL" id="CAF0818517.1"/>
    </source>
</evidence>
<dbReference type="InterPro" id="IPR036936">
    <property type="entry name" value="CRIB_dom_sf"/>
</dbReference>
<feature type="domain" description="CRIB" evidence="11">
    <location>
        <begin position="58"/>
        <end position="71"/>
    </location>
</feature>
<name>A0A813TZ99_9BILA</name>
<comment type="catalytic activity">
    <reaction evidence="8">
        <text>L-threonyl-[protein] + ATP = O-phospho-L-threonyl-[protein] + ADP + H(+)</text>
        <dbReference type="Rhea" id="RHEA:46608"/>
        <dbReference type="Rhea" id="RHEA-COMP:11060"/>
        <dbReference type="Rhea" id="RHEA-COMP:11605"/>
        <dbReference type="ChEBI" id="CHEBI:15378"/>
        <dbReference type="ChEBI" id="CHEBI:30013"/>
        <dbReference type="ChEBI" id="CHEBI:30616"/>
        <dbReference type="ChEBI" id="CHEBI:61977"/>
        <dbReference type="ChEBI" id="CHEBI:456216"/>
        <dbReference type="EC" id="2.7.11.1"/>
    </reaction>
</comment>
<dbReference type="Gene3D" id="3.90.810.10">
    <property type="entry name" value="CRIB domain"/>
    <property type="match status" value="1"/>
</dbReference>
<accession>A0A813TZ99</accession>
<feature type="region of interest" description="Disordered" evidence="10">
    <location>
        <begin position="154"/>
        <end position="194"/>
    </location>
</feature>
<comment type="caution">
    <text evidence="12">The sequence shown here is derived from an EMBL/GenBank/DDBJ whole genome shotgun (WGS) entry which is preliminary data.</text>
</comment>
<keyword evidence="4" id="KW-0808">Transferase</keyword>
<dbReference type="FunFam" id="3.90.810.10:FF:000005">
    <property type="entry name" value="Non-specific serine/threonine protein kinase"/>
    <property type="match status" value="1"/>
</dbReference>
<dbReference type="PROSITE" id="PS50108">
    <property type="entry name" value="CRIB"/>
    <property type="match status" value="1"/>
</dbReference>
<feature type="compositionally biased region" description="Basic and acidic residues" evidence="10">
    <location>
        <begin position="32"/>
        <end position="54"/>
    </location>
</feature>
<feature type="compositionally biased region" description="Basic and acidic residues" evidence="10">
    <location>
        <begin position="183"/>
        <end position="194"/>
    </location>
</feature>
<dbReference type="AlphaFoldDB" id="A0A813TZ99"/>
<evidence type="ECO:0000256" key="8">
    <source>
        <dbReference type="ARBA" id="ARBA00047899"/>
    </source>
</evidence>
<sequence length="194" mass="22143">MMDEQRPPLPPVRVDSIIGSTSNLEMRPLPRLPDEESNKKKKTANKEWSKKDPSKLTISRPTNFNHPIHVTYNPSTGEFDGMPELWSSLLQNSKITKQEQKQNPQAVIDALDFYQHSAQKRESKFMYSSCKNLTPPISGDLADKFRQTVILVSDRSTSSQEQTLNGIRNRHDNDEIPPPIAARPEKTKSIDEKF</sequence>
<evidence type="ECO:0000256" key="6">
    <source>
        <dbReference type="ARBA" id="ARBA00022777"/>
    </source>
</evidence>
<protein>
    <recommendedName>
        <fullName evidence="2">non-specific serine/threonine protein kinase</fullName>
        <ecNumber evidence="2">2.7.11.1</ecNumber>
    </recommendedName>
</protein>
<dbReference type="GO" id="GO:0005524">
    <property type="term" value="F:ATP binding"/>
    <property type="evidence" value="ECO:0007669"/>
    <property type="project" value="UniProtKB-KW"/>
</dbReference>
<dbReference type="OrthoDB" id="1022360at2759"/>
<dbReference type="EC" id="2.7.11.1" evidence="2"/>